<dbReference type="Proteomes" id="UP000283701">
    <property type="component" value="Unassembled WGS sequence"/>
</dbReference>
<dbReference type="EMBL" id="QRHP01000045">
    <property type="protein sequence ID" value="RHF79866.1"/>
    <property type="molecule type" value="Genomic_DNA"/>
</dbReference>
<name>A0A414QGE3_9FIRM</name>
<gene>
    <name evidence="1" type="ORF">DW654_17310</name>
</gene>
<proteinExistence type="predicted"/>
<reference evidence="1 2" key="1">
    <citation type="submission" date="2018-08" db="EMBL/GenBank/DDBJ databases">
        <title>A genome reference for cultivated species of the human gut microbiota.</title>
        <authorList>
            <person name="Zou Y."/>
            <person name="Xue W."/>
            <person name="Luo G."/>
        </authorList>
    </citation>
    <scope>NUCLEOTIDE SEQUENCE [LARGE SCALE GENOMIC DNA]</scope>
    <source>
        <strain evidence="1 2">AM23-23AC</strain>
    </source>
</reference>
<comment type="caution">
    <text evidence="1">The sequence shown here is derived from an EMBL/GenBank/DDBJ whole genome shotgun (WGS) entry which is preliminary data.</text>
</comment>
<protein>
    <submittedName>
        <fullName evidence="1">Uncharacterized protein</fullName>
    </submittedName>
</protein>
<sequence length="267" mass="30115">MHTHPKNDNCISSFMTTKKFDAIVEIAGKVDANYAAQIEGYCSLLGEYGKKFEAVCAMLALDLIGVKVFRYSDETAEAVASGEKLLKESGTIYESFADMMSPEDAKRYLDFLENGSREGLTSAELADALLVSQKVEYEDVWDLRNAGDLLESGKYSVFGEMSEVDSVRYRDWNYEKIHEISIHNPNADSMTLGKYFDGTIESGSYIARAELTGDTYFSLGTQWNDITQAYGLSDKEMFNLFNTRALDDAVMQGKKWETKWINFVFLM</sequence>
<evidence type="ECO:0000313" key="1">
    <source>
        <dbReference type="EMBL" id="RHF79866.1"/>
    </source>
</evidence>
<accession>A0A414QGE3</accession>
<organism evidence="1 2">
    <name type="scientific">Roseburia inulinivorans</name>
    <dbReference type="NCBI Taxonomy" id="360807"/>
    <lineage>
        <taxon>Bacteria</taxon>
        <taxon>Bacillati</taxon>
        <taxon>Bacillota</taxon>
        <taxon>Clostridia</taxon>
        <taxon>Lachnospirales</taxon>
        <taxon>Lachnospiraceae</taxon>
        <taxon>Roseburia</taxon>
    </lineage>
</organism>
<evidence type="ECO:0000313" key="2">
    <source>
        <dbReference type="Proteomes" id="UP000283701"/>
    </source>
</evidence>
<dbReference type="AlphaFoldDB" id="A0A414QGE3"/>